<feature type="coiled-coil region" evidence="1">
    <location>
        <begin position="9"/>
        <end position="63"/>
    </location>
</feature>
<protein>
    <recommendedName>
        <fullName evidence="4">Sigma-70, region 4</fullName>
    </recommendedName>
</protein>
<dbReference type="Proteomes" id="UP000199208">
    <property type="component" value="Unassembled WGS sequence"/>
</dbReference>
<dbReference type="EMBL" id="FMWL01000012">
    <property type="protein sequence ID" value="SCZ80440.1"/>
    <property type="molecule type" value="Genomic_DNA"/>
</dbReference>
<name>A0A1G5S3N2_9FIRM</name>
<reference evidence="2 3" key="1">
    <citation type="submission" date="2016-10" db="EMBL/GenBank/DDBJ databases">
        <authorList>
            <person name="de Groot N.N."/>
        </authorList>
    </citation>
    <scope>NUCLEOTIDE SEQUENCE [LARGE SCALE GENOMIC DNA]</scope>
    <source>
        <strain evidence="2 3">DSM 2784</strain>
    </source>
</reference>
<sequence length="131" mass="15133">MTKKELSQLYYLNREIEEIQRRIAELEALATGCTVRITGLPKAQGLNDKIAEYVAEIADLKCLLDLDLKKCFFELNRLNRYINSIDDSQMRMILSLRYINGLPWEQVAASISYSLSGESVRKAHDRFLCKK</sequence>
<evidence type="ECO:0000313" key="2">
    <source>
        <dbReference type="EMBL" id="SCZ80440.1"/>
    </source>
</evidence>
<evidence type="ECO:0008006" key="4">
    <source>
        <dbReference type="Google" id="ProtNLM"/>
    </source>
</evidence>
<dbReference type="RefSeq" id="WP_092591579.1">
    <property type="nucleotide sequence ID" value="NZ_FMWL01000012.1"/>
</dbReference>
<evidence type="ECO:0000313" key="3">
    <source>
        <dbReference type="Proteomes" id="UP000199208"/>
    </source>
</evidence>
<gene>
    <name evidence="2" type="ORF">SAMN03080599_02272</name>
</gene>
<dbReference type="OrthoDB" id="1698141at2"/>
<dbReference type="AlphaFoldDB" id="A0A1G5S3N2"/>
<keyword evidence="1" id="KW-0175">Coiled coil</keyword>
<proteinExistence type="predicted"/>
<keyword evidence="3" id="KW-1185">Reference proteome</keyword>
<accession>A0A1G5S3N2</accession>
<dbReference type="STRING" id="1120920.SAMN03080599_02272"/>
<organism evidence="2 3">
    <name type="scientific">Acidaminobacter hydrogenoformans DSM 2784</name>
    <dbReference type="NCBI Taxonomy" id="1120920"/>
    <lineage>
        <taxon>Bacteria</taxon>
        <taxon>Bacillati</taxon>
        <taxon>Bacillota</taxon>
        <taxon>Clostridia</taxon>
        <taxon>Peptostreptococcales</taxon>
        <taxon>Acidaminobacteraceae</taxon>
        <taxon>Acidaminobacter</taxon>
    </lineage>
</organism>
<evidence type="ECO:0000256" key="1">
    <source>
        <dbReference type="SAM" id="Coils"/>
    </source>
</evidence>